<dbReference type="GO" id="GO:0007165">
    <property type="term" value="P:signal transduction"/>
    <property type="evidence" value="ECO:0007669"/>
    <property type="project" value="InterPro"/>
</dbReference>
<dbReference type="SUPFAM" id="SSF52200">
    <property type="entry name" value="Toll/Interleukin receptor TIR domain"/>
    <property type="match status" value="1"/>
</dbReference>
<dbReference type="PRINTS" id="PR00364">
    <property type="entry name" value="DISEASERSIST"/>
</dbReference>
<dbReference type="InterPro" id="IPR002182">
    <property type="entry name" value="NB-ARC"/>
</dbReference>
<evidence type="ECO:0000313" key="3">
    <source>
        <dbReference type="Proteomes" id="UP000504610"/>
    </source>
</evidence>
<dbReference type="AlphaFoldDB" id="A0A6J0MDU6"/>
<dbReference type="InterPro" id="IPR027417">
    <property type="entry name" value="P-loop_NTPase"/>
</dbReference>
<evidence type="ECO:0000256" key="1">
    <source>
        <dbReference type="ARBA" id="ARBA00023027"/>
    </source>
</evidence>
<dbReference type="Gene3D" id="3.40.50.10140">
    <property type="entry name" value="Toll/interleukin-1 receptor homology (TIR) domain"/>
    <property type="match status" value="1"/>
</dbReference>
<name>A0A6J0MDU6_RAPSA</name>
<dbReference type="Proteomes" id="UP000504610">
    <property type="component" value="Chromosome 2"/>
</dbReference>
<organism evidence="3 4">
    <name type="scientific">Raphanus sativus</name>
    <name type="common">Radish</name>
    <name type="synonym">Raphanus raphanistrum var. sativus</name>
    <dbReference type="NCBI Taxonomy" id="3726"/>
    <lineage>
        <taxon>Eukaryota</taxon>
        <taxon>Viridiplantae</taxon>
        <taxon>Streptophyta</taxon>
        <taxon>Embryophyta</taxon>
        <taxon>Tracheophyta</taxon>
        <taxon>Spermatophyta</taxon>
        <taxon>Magnoliopsida</taxon>
        <taxon>eudicotyledons</taxon>
        <taxon>Gunneridae</taxon>
        <taxon>Pentapetalae</taxon>
        <taxon>rosids</taxon>
        <taxon>malvids</taxon>
        <taxon>Brassicales</taxon>
        <taxon>Brassicaceae</taxon>
        <taxon>Brassiceae</taxon>
        <taxon>Raphanus</taxon>
    </lineage>
</organism>
<dbReference type="SUPFAM" id="SSF52540">
    <property type="entry name" value="P-loop containing nucleoside triphosphate hydrolases"/>
    <property type="match status" value="2"/>
</dbReference>
<dbReference type="OrthoDB" id="6160824at2759"/>
<dbReference type="GO" id="GO:0006952">
    <property type="term" value="P:defense response"/>
    <property type="evidence" value="ECO:0007669"/>
    <property type="project" value="InterPro"/>
</dbReference>
<protein>
    <submittedName>
        <fullName evidence="4">Disease resistance protein RPS6-like</fullName>
    </submittedName>
</protein>
<feature type="domain" description="TIR" evidence="2">
    <location>
        <begin position="12"/>
        <end position="177"/>
    </location>
</feature>
<accession>A0A6J0MDU6</accession>
<dbReference type="PROSITE" id="PS50104">
    <property type="entry name" value="TIR"/>
    <property type="match status" value="1"/>
</dbReference>
<dbReference type="FunFam" id="3.40.50.10140:FF:000007">
    <property type="entry name" value="Disease resistance protein (TIR-NBS-LRR class)"/>
    <property type="match status" value="1"/>
</dbReference>
<reference evidence="3" key="1">
    <citation type="journal article" date="2019" name="Database">
        <title>The radish genome database (RadishGD): an integrated information resource for radish genomics.</title>
        <authorList>
            <person name="Yu H.J."/>
            <person name="Baek S."/>
            <person name="Lee Y.J."/>
            <person name="Cho A."/>
            <person name="Mun J.H."/>
        </authorList>
    </citation>
    <scope>NUCLEOTIDE SEQUENCE [LARGE SCALE GENOMIC DNA]</scope>
    <source>
        <strain evidence="3">cv. WK10039</strain>
    </source>
</reference>
<dbReference type="GeneID" id="108841976"/>
<keyword evidence="3" id="KW-1185">Reference proteome</keyword>
<dbReference type="InterPro" id="IPR044974">
    <property type="entry name" value="Disease_R_plants"/>
</dbReference>
<dbReference type="InterPro" id="IPR000157">
    <property type="entry name" value="TIR_dom"/>
</dbReference>
<evidence type="ECO:0000313" key="4">
    <source>
        <dbReference type="RefSeq" id="XP_018470269.1"/>
    </source>
</evidence>
<dbReference type="PANTHER" id="PTHR11017">
    <property type="entry name" value="LEUCINE-RICH REPEAT-CONTAINING PROTEIN"/>
    <property type="match status" value="1"/>
</dbReference>
<dbReference type="RefSeq" id="XP_018470269.1">
    <property type="nucleotide sequence ID" value="XM_018614767.2"/>
</dbReference>
<reference evidence="4" key="2">
    <citation type="submission" date="2025-08" db="UniProtKB">
        <authorList>
            <consortium name="RefSeq"/>
        </authorList>
    </citation>
    <scope>IDENTIFICATION</scope>
    <source>
        <tissue evidence="4">Leaf</tissue>
    </source>
</reference>
<dbReference type="InterPro" id="IPR035897">
    <property type="entry name" value="Toll_tir_struct_dom_sf"/>
</dbReference>
<gene>
    <name evidence="4" type="primary">LOC108841976</name>
</gene>
<dbReference type="Pfam" id="PF00931">
    <property type="entry name" value="NB-ARC"/>
    <property type="match status" value="1"/>
</dbReference>
<keyword evidence="1" id="KW-0520">NAD</keyword>
<dbReference type="Gene3D" id="3.40.50.300">
    <property type="entry name" value="P-loop containing nucleotide triphosphate hydrolases"/>
    <property type="match status" value="2"/>
</dbReference>
<dbReference type="PANTHER" id="PTHR11017:SF570">
    <property type="entry name" value="DISEASE RESISTANCE PROTEIN (TIR-NBS CLASS)-RELATED"/>
    <property type="match status" value="1"/>
</dbReference>
<sequence length="555" mass="63195">MASNSQTTLPEYKYDVFLSFRGPDTRRHFIPFLYNALVLADIRTFKDDKELENGQRISPELLRAIEESKFAVVVISPNYAESAWCLDELVKIMELQDKGLLTVIPIFYDVDPGHLRRQIGEVAGQFKKHEERVDHETVLTWRQASTALANIVGECSLKRGDDSKMIDEIVKGILRSIDTTPVNGSDIVGIDKHMKAIFRLVDLNSKKGVRVVGVWATGGKTRSVLSKFVYQKICQHFQSHCFMGNLKRICEDHHMSHLHKEFLARVQGEGLTRSRFENQKVLLVADNVTKLDQLDALAEDFNCFGPGSLVIVTTQDRQLLKSYRIKLVYEVERLRFKKVRELIRRLSSSGSLLRDDEAKIVDGITEKRSKMISATPTNGNYLIGIDEHYLIGIDDHMNKLYPLLHLNSNQGVEVVGIWGRGSISRSVLARHVYENISYNFESRCFLEDVGRISLHCRRSHLQEELYSKMQGEGFSSNIPRKSLKTIEARLRNKKILVVANDVDNIEQLDALAEEFIWFGPGSRIIITTQDRSLLSSSGVESVYEVALLRSVAFKH</sequence>
<dbReference type="Pfam" id="PF01582">
    <property type="entry name" value="TIR"/>
    <property type="match status" value="1"/>
</dbReference>
<dbReference type="SMART" id="SM00255">
    <property type="entry name" value="TIR"/>
    <property type="match status" value="1"/>
</dbReference>
<dbReference type="GO" id="GO:0043531">
    <property type="term" value="F:ADP binding"/>
    <property type="evidence" value="ECO:0007669"/>
    <property type="project" value="InterPro"/>
</dbReference>
<evidence type="ECO:0000259" key="2">
    <source>
        <dbReference type="PROSITE" id="PS50104"/>
    </source>
</evidence>
<proteinExistence type="predicted"/>
<dbReference type="KEGG" id="rsz:108841976"/>